<reference evidence="1" key="1">
    <citation type="submission" date="2014-09" db="EMBL/GenBank/DDBJ databases">
        <authorList>
            <person name="Magalhaes I.L.F."/>
            <person name="Oliveira U."/>
            <person name="Santos F.R."/>
            <person name="Vidigal T.H.D.A."/>
            <person name="Brescovit A.D."/>
            <person name="Santos A.J."/>
        </authorList>
    </citation>
    <scope>NUCLEOTIDE SEQUENCE</scope>
    <source>
        <tissue evidence="1">Shoot tissue taken approximately 20 cm above the soil surface</tissue>
    </source>
</reference>
<evidence type="ECO:0000313" key="1">
    <source>
        <dbReference type="EMBL" id="JAD20494.1"/>
    </source>
</evidence>
<sequence length="129" mass="14687">MRARPRRQRLYQIWPCCRGGCSPPRGRVAVQVDDGALDGGGKRPLHARIHGSAAAADAGALWRPRPWVGTRQLRRGGISGGSSRRWIQIWIFFLQSGYAIQLVACKWLVIRLSRWIINCLYSYFFSNFD</sequence>
<reference evidence="1" key="2">
    <citation type="journal article" date="2015" name="Data Brief">
        <title>Shoot transcriptome of the giant reed, Arundo donax.</title>
        <authorList>
            <person name="Barrero R.A."/>
            <person name="Guerrero F.D."/>
            <person name="Moolhuijzen P."/>
            <person name="Goolsby J.A."/>
            <person name="Tidwell J."/>
            <person name="Bellgard S.E."/>
            <person name="Bellgard M.I."/>
        </authorList>
    </citation>
    <scope>NUCLEOTIDE SEQUENCE</scope>
    <source>
        <tissue evidence="1">Shoot tissue taken approximately 20 cm above the soil surface</tissue>
    </source>
</reference>
<dbReference type="AlphaFoldDB" id="A0A0A8Y3S2"/>
<dbReference type="EMBL" id="GBRH01277401">
    <property type="protein sequence ID" value="JAD20494.1"/>
    <property type="molecule type" value="Transcribed_RNA"/>
</dbReference>
<organism evidence="1">
    <name type="scientific">Arundo donax</name>
    <name type="common">Giant reed</name>
    <name type="synonym">Donax arundinaceus</name>
    <dbReference type="NCBI Taxonomy" id="35708"/>
    <lineage>
        <taxon>Eukaryota</taxon>
        <taxon>Viridiplantae</taxon>
        <taxon>Streptophyta</taxon>
        <taxon>Embryophyta</taxon>
        <taxon>Tracheophyta</taxon>
        <taxon>Spermatophyta</taxon>
        <taxon>Magnoliopsida</taxon>
        <taxon>Liliopsida</taxon>
        <taxon>Poales</taxon>
        <taxon>Poaceae</taxon>
        <taxon>PACMAD clade</taxon>
        <taxon>Arundinoideae</taxon>
        <taxon>Arundineae</taxon>
        <taxon>Arundo</taxon>
    </lineage>
</organism>
<name>A0A0A8Y3S2_ARUDO</name>
<accession>A0A0A8Y3S2</accession>
<proteinExistence type="predicted"/>
<protein>
    <submittedName>
        <fullName evidence="1">Uncharacterized protein</fullName>
    </submittedName>
</protein>